<dbReference type="GO" id="GO:0045740">
    <property type="term" value="P:positive regulation of DNA replication"/>
    <property type="evidence" value="ECO:0007669"/>
    <property type="project" value="TreeGrafter"/>
</dbReference>
<keyword evidence="5" id="KW-0862">Zinc</keyword>
<evidence type="ECO:0000256" key="13">
    <source>
        <dbReference type="PROSITE-ProRule" id="PRU00146"/>
    </source>
</evidence>
<dbReference type="Pfam" id="PF00628">
    <property type="entry name" value="PHD"/>
    <property type="match status" value="1"/>
</dbReference>
<dbReference type="Pfam" id="PF15613">
    <property type="entry name" value="WSD"/>
    <property type="match status" value="1"/>
</dbReference>
<feature type="region of interest" description="Disordered" evidence="16">
    <location>
        <begin position="1371"/>
        <end position="1622"/>
    </location>
</feature>
<dbReference type="GO" id="GO:0003677">
    <property type="term" value="F:DNA binding"/>
    <property type="evidence" value="ECO:0007669"/>
    <property type="project" value="TreeGrafter"/>
</dbReference>
<evidence type="ECO:0000259" key="17">
    <source>
        <dbReference type="PROSITE" id="PS50014"/>
    </source>
</evidence>
<evidence type="ECO:0000256" key="8">
    <source>
        <dbReference type="ARBA" id="ARBA00023117"/>
    </source>
</evidence>
<dbReference type="PRINTS" id="PR00503">
    <property type="entry name" value="BROMODOMAIN"/>
</dbReference>
<feature type="region of interest" description="Disordered" evidence="16">
    <location>
        <begin position="1074"/>
        <end position="1125"/>
    </location>
</feature>
<organism evidence="21">
    <name type="scientific">Anopheles triannulatus</name>
    <dbReference type="NCBI Taxonomy" id="58253"/>
    <lineage>
        <taxon>Eukaryota</taxon>
        <taxon>Metazoa</taxon>
        <taxon>Ecdysozoa</taxon>
        <taxon>Arthropoda</taxon>
        <taxon>Hexapoda</taxon>
        <taxon>Insecta</taxon>
        <taxon>Pterygota</taxon>
        <taxon>Neoptera</taxon>
        <taxon>Endopterygota</taxon>
        <taxon>Diptera</taxon>
        <taxon>Nematocera</taxon>
        <taxon>Culicoidea</taxon>
        <taxon>Culicidae</taxon>
        <taxon>Anophelinae</taxon>
        <taxon>Anopheles</taxon>
    </lineage>
</organism>
<feature type="compositionally biased region" description="Low complexity" evidence="16">
    <location>
        <begin position="1739"/>
        <end position="1756"/>
    </location>
</feature>
<dbReference type="PROSITE" id="PS50016">
    <property type="entry name" value="ZF_PHD_2"/>
    <property type="match status" value="1"/>
</dbReference>
<evidence type="ECO:0000256" key="5">
    <source>
        <dbReference type="ARBA" id="ARBA00022833"/>
    </source>
</evidence>
<dbReference type="SMART" id="SM00297">
    <property type="entry name" value="BROMO"/>
    <property type="match status" value="1"/>
</dbReference>
<dbReference type="InterPro" id="IPR036427">
    <property type="entry name" value="Bromodomain-like_sf"/>
</dbReference>
<accession>A0A2M4A8V1</accession>
<keyword evidence="8 12" id="KW-0103">Bromodomain</keyword>
<feature type="domain" description="PHD-type" evidence="18">
    <location>
        <begin position="1254"/>
        <end position="1304"/>
    </location>
</feature>
<feature type="region of interest" description="Disordered" evidence="16">
    <location>
        <begin position="1312"/>
        <end position="1355"/>
    </location>
</feature>
<dbReference type="Pfam" id="PF15612">
    <property type="entry name" value="WHIM1"/>
    <property type="match status" value="1"/>
</dbReference>
<dbReference type="Pfam" id="PF00439">
    <property type="entry name" value="Bromodomain"/>
    <property type="match status" value="1"/>
</dbReference>
<dbReference type="PROSITE" id="PS00633">
    <property type="entry name" value="BROMODOMAIN_1"/>
    <property type="match status" value="1"/>
</dbReference>
<dbReference type="PROSITE" id="PS50014">
    <property type="entry name" value="BROMODOMAIN_2"/>
    <property type="match status" value="1"/>
</dbReference>
<dbReference type="PROSITE" id="PS51136">
    <property type="entry name" value="WAC"/>
    <property type="match status" value="1"/>
</dbReference>
<dbReference type="SUPFAM" id="SSF47370">
    <property type="entry name" value="Bromodomain"/>
    <property type="match status" value="1"/>
</dbReference>
<feature type="domain" description="DDT" evidence="19">
    <location>
        <begin position="431"/>
        <end position="496"/>
    </location>
</feature>
<dbReference type="InterPro" id="IPR011011">
    <property type="entry name" value="Znf_FYVE_PHD"/>
</dbReference>
<feature type="compositionally biased region" description="Low complexity" evidence="16">
    <location>
        <begin position="1371"/>
        <end position="1426"/>
    </location>
</feature>
<feature type="compositionally biased region" description="Basic and acidic residues" evidence="16">
    <location>
        <begin position="1459"/>
        <end position="1470"/>
    </location>
</feature>
<dbReference type="InterPro" id="IPR018501">
    <property type="entry name" value="DDT_dom"/>
</dbReference>
<keyword evidence="6" id="KW-0805">Transcription regulation</keyword>
<evidence type="ECO:0000259" key="18">
    <source>
        <dbReference type="PROSITE" id="PS50016"/>
    </source>
</evidence>
<dbReference type="SMART" id="SM00571">
    <property type="entry name" value="DDT"/>
    <property type="match status" value="1"/>
</dbReference>
<protein>
    <recommendedName>
        <fullName evidence="11">Bromodomain adjacent to zinc finger domain protein 1A</fullName>
    </recommendedName>
</protein>
<feature type="compositionally biased region" description="Acidic residues" evidence="16">
    <location>
        <begin position="1329"/>
        <end position="1343"/>
    </location>
</feature>
<evidence type="ECO:0000256" key="6">
    <source>
        <dbReference type="ARBA" id="ARBA00023015"/>
    </source>
</evidence>
<dbReference type="PANTHER" id="PTHR46510">
    <property type="entry name" value="BROMODOMAIN ADJACENT TO ZINC FINGER DOMAIN PROTEIN 1A"/>
    <property type="match status" value="1"/>
</dbReference>
<dbReference type="InterPro" id="IPR001965">
    <property type="entry name" value="Znf_PHD"/>
</dbReference>
<dbReference type="InterPro" id="IPR018359">
    <property type="entry name" value="Bromodomain_CS"/>
</dbReference>
<dbReference type="GO" id="GO:0006338">
    <property type="term" value="P:chromatin remodeling"/>
    <property type="evidence" value="ECO:0007669"/>
    <property type="project" value="InterPro"/>
</dbReference>
<evidence type="ECO:0000259" key="19">
    <source>
        <dbReference type="PROSITE" id="PS50827"/>
    </source>
</evidence>
<keyword evidence="10 14" id="KW-0539">Nucleus</keyword>
<keyword evidence="9" id="KW-0804">Transcription</keyword>
<feature type="region of interest" description="Disordered" evidence="16">
    <location>
        <begin position="1739"/>
        <end position="1781"/>
    </location>
</feature>
<dbReference type="GO" id="GO:0008623">
    <property type="term" value="C:CHRAC"/>
    <property type="evidence" value="ECO:0007669"/>
    <property type="project" value="TreeGrafter"/>
</dbReference>
<dbReference type="GO" id="GO:0031445">
    <property type="term" value="P:regulation of heterochromatin formation"/>
    <property type="evidence" value="ECO:0007669"/>
    <property type="project" value="TreeGrafter"/>
</dbReference>
<dbReference type="InterPro" id="IPR019787">
    <property type="entry name" value="Znf_PHD-finger"/>
</dbReference>
<feature type="region of interest" description="Disordered" evidence="16">
    <location>
        <begin position="251"/>
        <end position="343"/>
    </location>
</feature>
<keyword evidence="2" id="KW-0597">Phosphoprotein</keyword>
<feature type="coiled-coil region" evidence="15">
    <location>
        <begin position="680"/>
        <end position="726"/>
    </location>
</feature>
<dbReference type="InterPro" id="IPR028941">
    <property type="entry name" value="WHIM2_dom"/>
</dbReference>
<sequence length="1781" mass="198570">MPLLRRQVFQKAAGTERLRDSDEVFFCEPTGEIFSSYEDYFHRVMLISSIVWSCALTGRPNLTYAEALESEKAARKLLKTFPDTLKGPFLLVASHTKRTSINEMHEDVYSYIKDQLFKGEVVDALDPTGKTYRRAKIMAITLHSNTPSKQNGDIAAVSSSAAPGAPIMIYTMASNDGKGPGTWVTLPAAVKRDRSAITRDKCKLFLKQHVEAGPGGILRIKESSMRQYVEAGGWTNDQVFFGSVPDFELSKKRKDKEVRNANKEPSGADVLLVESTGEREVTSGVPSKASSKQQQGSKGVKRKATKEKVTKNATNSKGGGGGSRKDKQQGGTKQGSGKGQQQMNITKYLDAQSLEAAAEAKAKSMAEELERLKARAAAEAAAKKRLEEEKALLTQQTTLAIKRYNLVLDDLELTDQRVLPLPRPVSTLIEPHHFSDFVFILEFMNSFSDLLSIRNKFPNGLTMELLERALLQREVNGPLGDILQVLLSTIFAQQAEEENEVDVRYDRPENIAQKRLTVPEQARARDAAVWIEKHFSTPLNELPMDSTTISELLRLHFLSSGALVEEKAAKHRYCNRGGYSSADDPGLRLVQDFPYIFRALRSYPVYQLPVGDVIQLLCCLIHQLLTYSAVRELVEERVEQARITRINLQAARVAQRRLTLKTGSMKYLAREEFKKELAAFQGSEQEREQLRKQLQEKLEEQIAQIDTEAQQKLKILTQQSEKLKEDFFDYQIHLGTDRSFRNYWLFESLPGLFVQHDRTLAGRCLDRPTPNIPALANCATEQRRKYITKCIMQNGQQQHQHQQISSEPGEEIYEELLIRGSAVLEEMRRRGATVKNASNAANVPTAAPDEAMVNDVASEATPAIVIDLDSPDEEPMAIKATLPVTASSSDPPTNAQLMMCTADIRTCPVHGQPGDKHGGPSWGYFATADELDALIRSLNVRGLREKQLRETLERERDLILSHIANCPLEKLSIEQQNRMALLDELVNRHQKRYDAPNFNYPPGTEPNEIMEAVFRDNLLELEAKITIGYLGVMKVRDREAWRKAIQSDEYDPQTDEPIQWGQKRLLAVTNAVAKASGGGGDESQSTVKEETVSDVAGSASSPSHKNGDEVGQQGRGSDDESDDEMERLLSNARDPGYNLPEVPTAPWSMTPVATLDDTCSFPLHDSETLQRSVHTLARALLQIEQCIEQKFLRHPFGPKKDHKDRTVMLQKQSQGLKNLVKWEVSLMRSTSFAQLFLHYNVLYDAIYWSRSAERISCMICRRKVDPDLTLLCDECNRACHIYCLKPKLKEVPAGDWFCMKCRPENFKAKQGPAKKKKPIFQWEDRMDEEKEDESSAEDEDEEGSLGGGTADQYMDSDEEYTVGGKVTKQGGTKAAAAAAAATTAAAKPPPTSKATTTTKVTTTRNSRSSAAAAAAAAAANGSTAATLGKQHQHNNHQHADDHGFDEDYEEQEEEEEEERSANGEERESTVERATTPNEERRESRRRAATTVTSGSKRKASPKESNSGRDSLSSKRPRRTAAKRPTSLTNTIKISPKMVKSTGSRGSMRHREDDDDDDDYELGDSENEPLVKRVSTRNSNSRQARHRRSSPLLNGTDRNGGVVDELEGGVGGGGGSRRSRRTADDLPLNSVALYTLIDDILKHPNSWPFNRPVSAKEVPDYYSVIKTPMDFARIKSKLNMGDYKINEQMLSDVQLVFRNCDLYNTDETDVYRIGRDLERYVVKRCKELALPFQPSDMQKSAANAAASSPANGALSSSRNLNGSAVQSPSHRNNSLGGGDIRR</sequence>
<dbReference type="SMART" id="SM00249">
    <property type="entry name" value="PHD"/>
    <property type="match status" value="1"/>
</dbReference>
<feature type="compositionally biased region" description="Polar residues" evidence="16">
    <location>
        <begin position="1757"/>
        <end position="1773"/>
    </location>
</feature>
<evidence type="ECO:0000256" key="7">
    <source>
        <dbReference type="ARBA" id="ARBA00023054"/>
    </source>
</evidence>
<feature type="compositionally biased region" description="Low complexity" evidence="16">
    <location>
        <begin position="287"/>
        <end position="298"/>
    </location>
</feature>
<evidence type="ECO:0000256" key="11">
    <source>
        <dbReference type="ARBA" id="ARBA00068253"/>
    </source>
</evidence>
<dbReference type="InterPro" id="IPR013136">
    <property type="entry name" value="WSTF_Acf1_Cbp146"/>
</dbReference>
<keyword evidence="3" id="KW-0479">Metal-binding</keyword>
<feature type="domain" description="Bromo" evidence="17">
    <location>
        <begin position="1640"/>
        <end position="1710"/>
    </location>
</feature>
<dbReference type="Pfam" id="PF02791">
    <property type="entry name" value="DDT"/>
    <property type="match status" value="1"/>
</dbReference>
<dbReference type="FunFam" id="3.30.40.10:FF:000300">
    <property type="entry name" value="Bromodomain adjacent to zinc finger domain protein 1A"/>
    <property type="match status" value="1"/>
</dbReference>
<evidence type="ECO:0000256" key="2">
    <source>
        <dbReference type="ARBA" id="ARBA00022553"/>
    </source>
</evidence>
<evidence type="ECO:0000256" key="9">
    <source>
        <dbReference type="ARBA" id="ARBA00023163"/>
    </source>
</evidence>
<dbReference type="GO" id="GO:0000228">
    <property type="term" value="C:nuclear chromosome"/>
    <property type="evidence" value="ECO:0007669"/>
    <property type="project" value="TreeGrafter"/>
</dbReference>
<dbReference type="SUPFAM" id="SSF57903">
    <property type="entry name" value="FYVE/PHD zinc finger"/>
    <property type="match status" value="1"/>
</dbReference>
<dbReference type="InterPro" id="IPR013083">
    <property type="entry name" value="Znf_RING/FYVE/PHD"/>
</dbReference>
<evidence type="ECO:0000259" key="20">
    <source>
        <dbReference type="PROSITE" id="PS51136"/>
    </source>
</evidence>
<dbReference type="Gene3D" id="1.20.920.10">
    <property type="entry name" value="Bromodomain-like"/>
    <property type="match status" value="1"/>
</dbReference>
<feature type="coiled-coil region" evidence="15">
    <location>
        <begin position="355"/>
        <end position="396"/>
    </location>
</feature>
<dbReference type="GO" id="GO:0006355">
    <property type="term" value="P:regulation of DNA-templated transcription"/>
    <property type="evidence" value="ECO:0007669"/>
    <property type="project" value="TreeGrafter"/>
</dbReference>
<comment type="subcellular location">
    <subcellularLocation>
        <location evidence="1 14">Nucleus</location>
    </subcellularLocation>
</comment>
<dbReference type="Pfam" id="PF10537">
    <property type="entry name" value="WAC_Acf1_DNA_bd"/>
    <property type="match status" value="1"/>
</dbReference>
<dbReference type="InterPro" id="IPR047171">
    <property type="entry name" value="BAZ1A"/>
</dbReference>
<dbReference type="PROSITE" id="PS50827">
    <property type="entry name" value="DDT"/>
    <property type="match status" value="1"/>
</dbReference>
<feature type="domain" description="WAC" evidence="20">
    <location>
        <begin position="22"/>
        <end position="130"/>
    </location>
</feature>
<dbReference type="InterPro" id="IPR001487">
    <property type="entry name" value="Bromodomain"/>
</dbReference>
<evidence type="ECO:0000256" key="10">
    <source>
        <dbReference type="ARBA" id="ARBA00023242"/>
    </source>
</evidence>
<evidence type="ECO:0000256" key="1">
    <source>
        <dbReference type="ARBA" id="ARBA00004123"/>
    </source>
</evidence>
<evidence type="ECO:0000256" key="3">
    <source>
        <dbReference type="ARBA" id="ARBA00022723"/>
    </source>
</evidence>
<dbReference type="PANTHER" id="PTHR46510:SF1">
    <property type="entry name" value="BROMODOMAIN ADJACENT TO ZINC FINGER DOMAIN PROTEIN 1A"/>
    <property type="match status" value="1"/>
</dbReference>
<evidence type="ECO:0000256" key="12">
    <source>
        <dbReference type="PROSITE-ProRule" id="PRU00035"/>
    </source>
</evidence>
<dbReference type="InterPro" id="IPR028942">
    <property type="entry name" value="WHIM1_dom"/>
</dbReference>
<feature type="compositionally biased region" description="Acidic residues" evidence="16">
    <location>
        <begin position="1552"/>
        <end position="1566"/>
    </location>
</feature>
<dbReference type="GO" id="GO:0008270">
    <property type="term" value="F:zinc ion binding"/>
    <property type="evidence" value="ECO:0007669"/>
    <property type="project" value="UniProtKB-KW"/>
</dbReference>
<reference evidence="21" key="1">
    <citation type="submission" date="2018-01" db="EMBL/GenBank/DDBJ databases">
        <title>An insight into the sialome of Amazonian anophelines.</title>
        <authorList>
            <person name="Ribeiro J.M."/>
            <person name="Scarpassa V."/>
            <person name="Calvo E."/>
        </authorList>
    </citation>
    <scope>NUCLEOTIDE SEQUENCE</scope>
    <source>
        <tissue evidence="21">Salivary glands</tissue>
    </source>
</reference>
<proteinExistence type="predicted"/>
<evidence type="ECO:0000256" key="14">
    <source>
        <dbReference type="PROSITE-ProRule" id="PRU00475"/>
    </source>
</evidence>
<evidence type="ECO:0000256" key="15">
    <source>
        <dbReference type="SAM" id="Coils"/>
    </source>
</evidence>
<feature type="compositionally biased region" description="Acidic residues" evidence="16">
    <location>
        <begin position="1443"/>
        <end position="1458"/>
    </location>
</feature>
<evidence type="ECO:0000256" key="4">
    <source>
        <dbReference type="ARBA" id="ARBA00022771"/>
    </source>
</evidence>
<keyword evidence="7 15" id="KW-0175">Coiled coil</keyword>
<keyword evidence="4 13" id="KW-0863">Zinc-finger</keyword>
<name>A0A2M4A8V1_9DIPT</name>
<evidence type="ECO:0000313" key="21">
    <source>
        <dbReference type="EMBL" id="MBW37195.1"/>
    </source>
</evidence>
<evidence type="ECO:0000256" key="16">
    <source>
        <dbReference type="SAM" id="MobiDB-lite"/>
    </source>
</evidence>
<dbReference type="Gene3D" id="3.30.40.10">
    <property type="entry name" value="Zinc/RING finger domain, C3HC4 (zinc finger)"/>
    <property type="match status" value="1"/>
</dbReference>
<dbReference type="EMBL" id="GGFK01003874">
    <property type="protein sequence ID" value="MBW37195.1"/>
    <property type="molecule type" value="Transcribed_RNA"/>
</dbReference>